<evidence type="ECO:0000256" key="9">
    <source>
        <dbReference type="SAM" id="SignalP"/>
    </source>
</evidence>
<evidence type="ECO:0000256" key="4">
    <source>
        <dbReference type="ARBA" id="ARBA00022801"/>
    </source>
</evidence>
<dbReference type="PANTHER" id="PTHR43806">
    <property type="entry name" value="PEPTIDASE S8"/>
    <property type="match status" value="1"/>
</dbReference>
<dbReference type="InterPro" id="IPR010259">
    <property type="entry name" value="S8pro/Inhibitor_I9"/>
</dbReference>
<evidence type="ECO:0000256" key="8">
    <source>
        <dbReference type="SAM" id="MobiDB-lite"/>
    </source>
</evidence>
<evidence type="ECO:0000256" key="3">
    <source>
        <dbReference type="ARBA" id="ARBA00022729"/>
    </source>
</evidence>
<keyword evidence="4 6" id="KW-0378">Hydrolase</keyword>
<feature type="active site" description="Charge relay system" evidence="6">
    <location>
        <position position="180"/>
    </location>
</feature>
<reference evidence="12" key="1">
    <citation type="submission" date="2021-03" db="EMBL/GenBank/DDBJ databases">
        <title>Whole genome shotgun sequence of Actinoplanes auranticolor NBRC 12245.</title>
        <authorList>
            <person name="Komaki H."/>
            <person name="Tamura T."/>
        </authorList>
    </citation>
    <scope>NUCLEOTIDE SEQUENCE</scope>
    <source>
        <strain evidence="12">NBRC 12245</strain>
    </source>
</reference>
<dbReference type="PRINTS" id="PR00723">
    <property type="entry name" value="SUBTILISIN"/>
</dbReference>
<dbReference type="FunFam" id="3.40.50.200:FF:000016">
    <property type="entry name" value="Proprotein convertase subtilisin/kexin type 9"/>
    <property type="match status" value="1"/>
</dbReference>
<evidence type="ECO:0000256" key="2">
    <source>
        <dbReference type="ARBA" id="ARBA00022670"/>
    </source>
</evidence>
<evidence type="ECO:0000313" key="12">
    <source>
        <dbReference type="EMBL" id="GIM79595.1"/>
    </source>
</evidence>
<dbReference type="PROSITE" id="PS00138">
    <property type="entry name" value="SUBTILASE_SER"/>
    <property type="match status" value="1"/>
</dbReference>
<dbReference type="InterPro" id="IPR050131">
    <property type="entry name" value="Peptidase_S8_subtilisin-like"/>
</dbReference>
<dbReference type="GO" id="GO:0004252">
    <property type="term" value="F:serine-type endopeptidase activity"/>
    <property type="evidence" value="ECO:0007669"/>
    <property type="project" value="UniProtKB-UniRule"/>
</dbReference>
<evidence type="ECO:0000259" key="11">
    <source>
        <dbReference type="Pfam" id="PF05922"/>
    </source>
</evidence>
<dbReference type="GO" id="GO:0005615">
    <property type="term" value="C:extracellular space"/>
    <property type="evidence" value="ECO:0007669"/>
    <property type="project" value="TreeGrafter"/>
</dbReference>
<dbReference type="InterPro" id="IPR037045">
    <property type="entry name" value="S8pro/Inhibitor_I9_sf"/>
</dbReference>
<dbReference type="Gene3D" id="2.130.10.130">
    <property type="entry name" value="Integrin alpha, N-terminal"/>
    <property type="match status" value="1"/>
</dbReference>
<keyword evidence="13" id="KW-1185">Reference proteome</keyword>
<evidence type="ECO:0000256" key="6">
    <source>
        <dbReference type="PROSITE-ProRule" id="PRU01240"/>
    </source>
</evidence>
<evidence type="ECO:0000313" key="13">
    <source>
        <dbReference type="Proteomes" id="UP000681340"/>
    </source>
</evidence>
<dbReference type="PROSITE" id="PS00137">
    <property type="entry name" value="SUBTILASE_HIS"/>
    <property type="match status" value="1"/>
</dbReference>
<comment type="caution">
    <text evidence="12">The sequence shown here is derived from an EMBL/GenBank/DDBJ whole genome shotgun (WGS) entry which is preliminary data.</text>
</comment>
<keyword evidence="2 6" id="KW-0645">Protease</keyword>
<protein>
    <recommendedName>
        <fullName evidence="14">Subtilisin family serine protease</fullName>
    </recommendedName>
</protein>
<evidence type="ECO:0008006" key="14">
    <source>
        <dbReference type="Google" id="ProtNLM"/>
    </source>
</evidence>
<feature type="region of interest" description="Disordered" evidence="8">
    <location>
        <begin position="372"/>
        <end position="400"/>
    </location>
</feature>
<dbReference type="Gene3D" id="2.40.128.340">
    <property type="match status" value="1"/>
</dbReference>
<feature type="domain" description="Inhibitor I9" evidence="11">
    <location>
        <begin position="40"/>
        <end position="104"/>
    </location>
</feature>
<evidence type="ECO:0000256" key="7">
    <source>
        <dbReference type="RuleBase" id="RU003355"/>
    </source>
</evidence>
<dbReference type="GO" id="GO:0006508">
    <property type="term" value="P:proteolysis"/>
    <property type="evidence" value="ECO:0007669"/>
    <property type="project" value="UniProtKB-KW"/>
</dbReference>
<dbReference type="PROSITE" id="PS51892">
    <property type="entry name" value="SUBTILASE"/>
    <property type="match status" value="1"/>
</dbReference>
<comment type="similarity">
    <text evidence="1 6 7">Belongs to the peptidase S8 family.</text>
</comment>
<dbReference type="SUPFAM" id="SSF69318">
    <property type="entry name" value="Integrin alpha N-terminal domain"/>
    <property type="match status" value="1"/>
</dbReference>
<dbReference type="InterPro" id="IPR023828">
    <property type="entry name" value="Peptidase_S8_Ser-AS"/>
</dbReference>
<dbReference type="Gene3D" id="3.30.70.80">
    <property type="entry name" value="Peptidase S8 propeptide/proteinase inhibitor I9"/>
    <property type="match status" value="1"/>
</dbReference>
<dbReference type="InterPro" id="IPR023827">
    <property type="entry name" value="Peptidase_S8_Asp-AS"/>
</dbReference>
<feature type="chain" id="PRO_5037678897" description="Subtilisin family serine protease" evidence="9">
    <location>
        <begin position="26"/>
        <end position="710"/>
    </location>
</feature>
<dbReference type="InterPro" id="IPR036852">
    <property type="entry name" value="Peptidase_S8/S53_dom_sf"/>
</dbReference>
<dbReference type="Gene3D" id="3.40.50.200">
    <property type="entry name" value="Peptidase S8/S53 domain"/>
    <property type="match status" value="1"/>
</dbReference>
<name>A0A919SWG1_9ACTN</name>
<dbReference type="Pfam" id="PF05922">
    <property type="entry name" value="Inhibitor_I9"/>
    <property type="match status" value="1"/>
</dbReference>
<dbReference type="Proteomes" id="UP000681340">
    <property type="component" value="Unassembled WGS sequence"/>
</dbReference>
<sequence length="710" mass="74526">MLSRRVLAVIVVTAVVLSQSTASHAAPDPGQDAERLEDAYVVVLKTEKPADVDDTVKRLLTKHEGKLRHTYRHALRGFSISMSEAVAKEMSIEPEVAQVAEDVPAILHDVQTDPSWGLDLLDGSFDSAYPFDTSGAGVHAYIVDTGLRQTHLDFEGRASGDVSFVEHGIDRWGTGDCNGHGTKVAGVVGGRVHGVAKEVRLHTVRVFGCIGGTAADIIAGLDWIAEHAVRPAVVNMSVGSNVFAPLDAAASAVVARGITVVASAGNSSDDACLQSPGRVPEVLTVSSVNALRYRVPDAAYGRCADIFAPGDAIRTTVSTSDTATTRSAGGTSIAAPHVTGTVARYLDLFPTAEPALVAARLADEALRDRVTDPRGTPDLILRGEPRGPGNDGFGSTGADVNGDGRDDIVSFTRGAAADVTVALSTGSAFGPATRWHEYFSAGNEYPLLGDVDGDGRADLITFTRGNAAHVYVARSRGTSFGPSELWHTWFAAGRETPLVGDFDGDGRADIATLTRGASRDVYVALSDGSRFVGTSVRWHDDFVGDDQVPLVGDFDGDGRDDIFAVGRFGRNEVTVGRSTGSGLTILYRRLDHLLSDTQVPVAGDFNGDGRADVAAVDRSSSVVAVAQASDHLRLVPATRWGWNFAVGPAAVPGAGDFNGDGSDDLIAFTRGASADVYVAASTGGAFSSDLRRWHTGFAFASEIPMPAVLW</sequence>
<accession>A0A919SWG1</accession>
<dbReference type="EMBL" id="BOQL01000083">
    <property type="protein sequence ID" value="GIM79595.1"/>
    <property type="molecule type" value="Genomic_DNA"/>
</dbReference>
<keyword evidence="3 9" id="KW-0732">Signal</keyword>
<dbReference type="Pfam" id="PF00082">
    <property type="entry name" value="Peptidase_S8"/>
    <property type="match status" value="1"/>
</dbReference>
<dbReference type="InterPro" id="IPR000209">
    <property type="entry name" value="Peptidase_S8/S53_dom"/>
</dbReference>
<evidence type="ECO:0000256" key="1">
    <source>
        <dbReference type="ARBA" id="ARBA00011073"/>
    </source>
</evidence>
<evidence type="ECO:0000256" key="5">
    <source>
        <dbReference type="ARBA" id="ARBA00022825"/>
    </source>
</evidence>
<keyword evidence="5 6" id="KW-0720">Serine protease</keyword>
<feature type="active site" description="Charge relay system" evidence="6">
    <location>
        <position position="332"/>
    </location>
</feature>
<feature type="active site" description="Charge relay system" evidence="6">
    <location>
        <position position="144"/>
    </location>
</feature>
<dbReference type="InterPro" id="IPR028994">
    <property type="entry name" value="Integrin_alpha_N"/>
</dbReference>
<feature type="domain" description="Peptidase S8/S53" evidence="10">
    <location>
        <begin position="141"/>
        <end position="365"/>
    </location>
</feature>
<dbReference type="RefSeq" id="WP_212994440.1">
    <property type="nucleotide sequence ID" value="NZ_BAABEA010000043.1"/>
</dbReference>
<gene>
    <name evidence="12" type="ORF">Aau02nite_86520</name>
</gene>
<dbReference type="AlphaFoldDB" id="A0A919SWG1"/>
<proteinExistence type="inferred from homology"/>
<feature type="signal peptide" evidence="9">
    <location>
        <begin position="1"/>
        <end position="25"/>
    </location>
</feature>
<dbReference type="CDD" id="cd04077">
    <property type="entry name" value="Peptidases_S8_PCSK9_ProteinaseK_like"/>
    <property type="match status" value="1"/>
</dbReference>
<organism evidence="12 13">
    <name type="scientific">Actinoplanes auranticolor</name>
    <dbReference type="NCBI Taxonomy" id="47988"/>
    <lineage>
        <taxon>Bacteria</taxon>
        <taxon>Bacillati</taxon>
        <taxon>Actinomycetota</taxon>
        <taxon>Actinomycetes</taxon>
        <taxon>Micromonosporales</taxon>
        <taxon>Micromonosporaceae</taxon>
        <taxon>Actinoplanes</taxon>
    </lineage>
</organism>
<dbReference type="PANTHER" id="PTHR43806:SF11">
    <property type="entry name" value="CEREVISIN-RELATED"/>
    <property type="match status" value="1"/>
</dbReference>
<evidence type="ECO:0000259" key="10">
    <source>
        <dbReference type="Pfam" id="PF00082"/>
    </source>
</evidence>
<dbReference type="Pfam" id="PF13517">
    <property type="entry name" value="FG-GAP_3"/>
    <property type="match status" value="2"/>
</dbReference>
<dbReference type="PROSITE" id="PS00136">
    <property type="entry name" value="SUBTILASE_ASP"/>
    <property type="match status" value="1"/>
</dbReference>
<dbReference type="InterPro" id="IPR013517">
    <property type="entry name" value="FG-GAP"/>
</dbReference>
<dbReference type="SUPFAM" id="SSF52743">
    <property type="entry name" value="Subtilisin-like"/>
    <property type="match status" value="1"/>
</dbReference>
<dbReference type="InterPro" id="IPR022398">
    <property type="entry name" value="Peptidase_S8_His-AS"/>
</dbReference>
<dbReference type="InterPro" id="IPR015500">
    <property type="entry name" value="Peptidase_S8_subtilisin-rel"/>
</dbReference>
<dbReference type="InterPro" id="IPR034193">
    <property type="entry name" value="PCSK9_ProteinaseK-like"/>
</dbReference>
<dbReference type="SUPFAM" id="SSF54897">
    <property type="entry name" value="Protease propeptides/inhibitors"/>
    <property type="match status" value="1"/>
</dbReference>